<protein>
    <submittedName>
        <fullName evidence="4">Peptide/nickel transport system ATP-binding protein</fullName>
    </submittedName>
</protein>
<dbReference type="PANTHER" id="PTHR24220">
    <property type="entry name" value="IMPORT ATP-BINDING PROTEIN"/>
    <property type="match status" value="1"/>
</dbReference>
<keyword evidence="2 4" id="KW-0067">ATP-binding</keyword>
<dbReference type="GO" id="GO:0022857">
    <property type="term" value="F:transmembrane transporter activity"/>
    <property type="evidence" value="ECO:0007669"/>
    <property type="project" value="TreeGrafter"/>
</dbReference>
<dbReference type="SMART" id="SM00382">
    <property type="entry name" value="AAA"/>
    <property type="match status" value="1"/>
</dbReference>
<dbReference type="Pfam" id="PF00005">
    <property type="entry name" value="ABC_tran"/>
    <property type="match status" value="1"/>
</dbReference>
<evidence type="ECO:0000313" key="5">
    <source>
        <dbReference type="Proteomes" id="UP000546642"/>
    </source>
</evidence>
<dbReference type="Gene3D" id="3.40.50.300">
    <property type="entry name" value="P-loop containing nucleotide triphosphate hydrolases"/>
    <property type="match status" value="1"/>
</dbReference>
<dbReference type="PROSITE" id="PS50893">
    <property type="entry name" value="ABC_TRANSPORTER_2"/>
    <property type="match status" value="1"/>
</dbReference>
<dbReference type="InterPro" id="IPR017871">
    <property type="entry name" value="ABC_transporter-like_CS"/>
</dbReference>
<keyword evidence="1" id="KW-0547">Nucleotide-binding</keyword>
<dbReference type="PROSITE" id="PS00211">
    <property type="entry name" value="ABC_TRANSPORTER_1"/>
    <property type="match status" value="1"/>
</dbReference>
<dbReference type="InterPro" id="IPR015854">
    <property type="entry name" value="ABC_transpr_LolD-like"/>
</dbReference>
<dbReference type="Proteomes" id="UP000546642">
    <property type="component" value="Unassembled WGS sequence"/>
</dbReference>
<accession>A0A7W9YKM6</accession>
<evidence type="ECO:0000313" key="4">
    <source>
        <dbReference type="EMBL" id="MBB6173933.1"/>
    </source>
</evidence>
<proteinExistence type="predicted"/>
<dbReference type="InterPro" id="IPR003439">
    <property type="entry name" value="ABC_transporter-like_ATP-bd"/>
</dbReference>
<dbReference type="InterPro" id="IPR027417">
    <property type="entry name" value="P-loop_NTPase"/>
</dbReference>
<comment type="caution">
    <text evidence="4">The sequence shown here is derived from an EMBL/GenBank/DDBJ whole genome shotgun (WGS) entry which is preliminary data.</text>
</comment>
<feature type="domain" description="ABC transporter" evidence="3">
    <location>
        <begin position="10"/>
        <end position="268"/>
    </location>
</feature>
<evidence type="ECO:0000256" key="1">
    <source>
        <dbReference type="ARBA" id="ARBA00022741"/>
    </source>
</evidence>
<dbReference type="GO" id="GO:0005886">
    <property type="term" value="C:plasma membrane"/>
    <property type="evidence" value="ECO:0007669"/>
    <property type="project" value="TreeGrafter"/>
</dbReference>
<reference evidence="4 5" key="1">
    <citation type="submission" date="2020-08" db="EMBL/GenBank/DDBJ databases">
        <title>Sequencing the genomes of 1000 actinobacteria strains.</title>
        <authorList>
            <person name="Klenk H.-P."/>
        </authorList>
    </citation>
    <scope>NUCLEOTIDE SEQUENCE [LARGE SCALE GENOMIC DNA]</scope>
    <source>
        <strain evidence="4 5">DSM 46659</strain>
    </source>
</reference>
<dbReference type="InterPro" id="IPR003593">
    <property type="entry name" value="AAA+_ATPase"/>
</dbReference>
<dbReference type="AlphaFoldDB" id="A0A7W9YKM6"/>
<name>A0A7W9YKM6_9ACTN</name>
<sequence>MSRGDGGALISLRGVCRTLGGRRRRVAALRDVDLDIAAGESVAVVGRSGSGKSTLVGVVAGLDRPHRGTLRVGGVDDVWRAPERERRAVRRRFGWVPQDALTSFDPRYLAGDVVAEALGGADTGDTGAAVAALFARVGLDPGLMARRPAAMSGGERQRVAVARALAVAPDVLLADEPTSGLDVLAQERVLDVIAAQRMGGACGASARGCDGGGDTGRRRALILVTHDLRIARRMAERVIVLEDGRVVDDLPADDLDGGGPALRRLVEATPAL</sequence>
<evidence type="ECO:0000259" key="3">
    <source>
        <dbReference type="PROSITE" id="PS50893"/>
    </source>
</evidence>
<evidence type="ECO:0000256" key="2">
    <source>
        <dbReference type="ARBA" id="ARBA00022840"/>
    </source>
</evidence>
<dbReference type="GO" id="GO:0016887">
    <property type="term" value="F:ATP hydrolysis activity"/>
    <property type="evidence" value="ECO:0007669"/>
    <property type="project" value="InterPro"/>
</dbReference>
<dbReference type="PANTHER" id="PTHR24220:SF685">
    <property type="entry name" value="ABC TRANSPORTER RELATED"/>
    <property type="match status" value="1"/>
</dbReference>
<keyword evidence="5" id="KW-1185">Reference proteome</keyword>
<organism evidence="4 5">
    <name type="scientific">Nocardiopsis mwathae</name>
    <dbReference type="NCBI Taxonomy" id="1472723"/>
    <lineage>
        <taxon>Bacteria</taxon>
        <taxon>Bacillati</taxon>
        <taxon>Actinomycetota</taxon>
        <taxon>Actinomycetes</taxon>
        <taxon>Streptosporangiales</taxon>
        <taxon>Nocardiopsidaceae</taxon>
        <taxon>Nocardiopsis</taxon>
    </lineage>
</organism>
<dbReference type="SUPFAM" id="SSF52540">
    <property type="entry name" value="P-loop containing nucleoside triphosphate hydrolases"/>
    <property type="match status" value="1"/>
</dbReference>
<dbReference type="GO" id="GO:0005524">
    <property type="term" value="F:ATP binding"/>
    <property type="evidence" value="ECO:0007669"/>
    <property type="project" value="UniProtKB-KW"/>
</dbReference>
<gene>
    <name evidence="4" type="ORF">HNR23_003993</name>
</gene>
<dbReference type="RefSeq" id="WP_184077654.1">
    <property type="nucleotide sequence ID" value="NZ_JACHDS010000001.1"/>
</dbReference>
<dbReference type="EMBL" id="JACHDS010000001">
    <property type="protein sequence ID" value="MBB6173933.1"/>
    <property type="molecule type" value="Genomic_DNA"/>
</dbReference>